<dbReference type="RefSeq" id="WP_111320726.1">
    <property type="nucleotide sequence ID" value="NZ_BIFX01000002.1"/>
</dbReference>
<sequence>MQMIYQEVDSPLHRLNPLSKVLALVPIVLFVALTTDPWVPLVFLVLAVVIILGPARVSLRTFGRINVPLFLAMVSFMVTYPFLVRAELFNHSPVFLQLGPITVYQAAVVSGAAAVLRVYAMFLLSLIFTFTTDISDFIRALVQQWKFPYKLGYGVLAAFRFVPMLQSEFRLIQAAHKIRGIEDRGGLRVQYERLRRYIIPLLATAIRRAERTALAMDGRAFGVLARRSYFKQFRFHGRDYLFIASFWLLCLLLIGICWYAGWLGPLSLLKNL</sequence>
<evidence type="ECO:0000313" key="6">
    <source>
        <dbReference type="EMBL" id="PZW32564.1"/>
    </source>
</evidence>
<evidence type="ECO:0000313" key="7">
    <source>
        <dbReference type="Proteomes" id="UP000248806"/>
    </source>
</evidence>
<dbReference type="Pfam" id="PF02361">
    <property type="entry name" value="CbiQ"/>
    <property type="match status" value="1"/>
</dbReference>
<accession>A0A326UCX7</accession>
<dbReference type="PANTHER" id="PTHR33514">
    <property type="entry name" value="PROTEIN ABCI12, CHLOROPLASTIC"/>
    <property type="match status" value="1"/>
</dbReference>
<reference evidence="6 7" key="1">
    <citation type="submission" date="2018-06" db="EMBL/GenBank/DDBJ databases">
        <title>Genomic Encyclopedia of Archaeal and Bacterial Type Strains, Phase II (KMG-II): from individual species to whole genera.</title>
        <authorList>
            <person name="Goeker M."/>
        </authorList>
    </citation>
    <scope>NUCLEOTIDE SEQUENCE [LARGE SCALE GENOMIC DNA]</scope>
    <source>
        <strain evidence="6 7">ATCC BAA-1881</strain>
    </source>
</reference>
<protein>
    <submittedName>
        <fullName evidence="6">Energy-coupling factor transport system permease protein</fullName>
    </submittedName>
</protein>
<dbReference type="AlphaFoldDB" id="A0A326UCX7"/>
<feature type="transmembrane region" description="Helical" evidence="5">
    <location>
        <begin position="67"/>
        <end position="83"/>
    </location>
</feature>
<dbReference type="InterPro" id="IPR003339">
    <property type="entry name" value="ABC/ECF_trnsptr_transmembrane"/>
</dbReference>
<dbReference type="Proteomes" id="UP000248806">
    <property type="component" value="Unassembled WGS sequence"/>
</dbReference>
<evidence type="ECO:0000256" key="1">
    <source>
        <dbReference type="ARBA" id="ARBA00004141"/>
    </source>
</evidence>
<dbReference type="GO" id="GO:0005886">
    <property type="term" value="C:plasma membrane"/>
    <property type="evidence" value="ECO:0007669"/>
    <property type="project" value="TreeGrafter"/>
</dbReference>
<evidence type="ECO:0000256" key="4">
    <source>
        <dbReference type="ARBA" id="ARBA00023136"/>
    </source>
</evidence>
<keyword evidence="7" id="KW-1185">Reference proteome</keyword>
<keyword evidence="4 5" id="KW-0472">Membrane</keyword>
<evidence type="ECO:0000256" key="3">
    <source>
        <dbReference type="ARBA" id="ARBA00022989"/>
    </source>
</evidence>
<gene>
    <name evidence="6" type="ORF">EI42_01656</name>
</gene>
<evidence type="ECO:0000256" key="2">
    <source>
        <dbReference type="ARBA" id="ARBA00022692"/>
    </source>
</evidence>
<dbReference type="EMBL" id="QKUF01000004">
    <property type="protein sequence ID" value="PZW32564.1"/>
    <property type="molecule type" value="Genomic_DNA"/>
</dbReference>
<proteinExistence type="predicted"/>
<feature type="transmembrane region" description="Helical" evidence="5">
    <location>
        <begin position="12"/>
        <end position="32"/>
    </location>
</feature>
<feature type="transmembrane region" description="Helical" evidence="5">
    <location>
        <begin position="240"/>
        <end position="262"/>
    </location>
</feature>
<name>A0A326UCX7_THEHA</name>
<evidence type="ECO:0000256" key="5">
    <source>
        <dbReference type="SAM" id="Phobius"/>
    </source>
</evidence>
<comment type="subcellular location">
    <subcellularLocation>
        <location evidence="1">Membrane</location>
        <topology evidence="1">Multi-pass membrane protein</topology>
    </subcellularLocation>
</comment>
<feature type="transmembrane region" description="Helical" evidence="5">
    <location>
        <begin position="103"/>
        <end position="130"/>
    </location>
</feature>
<keyword evidence="3 5" id="KW-1133">Transmembrane helix</keyword>
<dbReference type="CDD" id="cd16914">
    <property type="entry name" value="EcfT"/>
    <property type="match status" value="1"/>
</dbReference>
<dbReference type="PANTHER" id="PTHR33514:SF13">
    <property type="entry name" value="PROTEIN ABCI12, CHLOROPLASTIC"/>
    <property type="match status" value="1"/>
</dbReference>
<comment type="caution">
    <text evidence="6">The sequence shown here is derived from an EMBL/GenBank/DDBJ whole genome shotgun (WGS) entry which is preliminary data.</text>
</comment>
<dbReference type="OrthoDB" id="92887at2"/>
<organism evidence="6 7">
    <name type="scientific">Thermosporothrix hazakensis</name>
    <dbReference type="NCBI Taxonomy" id="644383"/>
    <lineage>
        <taxon>Bacteria</taxon>
        <taxon>Bacillati</taxon>
        <taxon>Chloroflexota</taxon>
        <taxon>Ktedonobacteria</taxon>
        <taxon>Ktedonobacterales</taxon>
        <taxon>Thermosporotrichaceae</taxon>
        <taxon>Thermosporothrix</taxon>
    </lineage>
</organism>
<keyword evidence="2 5" id="KW-0812">Transmembrane</keyword>
<feature type="transmembrane region" description="Helical" evidence="5">
    <location>
        <begin position="38"/>
        <end position="55"/>
    </location>
</feature>